<name>A0A432NFP6_9HYPH</name>
<reference evidence="2 4" key="1">
    <citation type="journal article" date="2015" name="Int. J. Syst. Evol. Microbiol.">
        <title>Rhizobium anhuiense sp. nov., isolated from effective nodules of Vicia faba and Pisum sativum.</title>
        <authorList>
            <person name="Zhang Y.J."/>
            <person name="Zheng W.T."/>
            <person name="Everall I."/>
            <person name="Young J.P."/>
            <person name="Zhang X.X."/>
            <person name="Tian C.F."/>
            <person name="Sui X.H."/>
            <person name="Wang E.T."/>
            <person name="Chen W.X."/>
        </authorList>
    </citation>
    <scope>NUCLEOTIDE SEQUENCE [LARGE SCALE GENOMIC DNA]</scope>
    <source>
        <strain evidence="2 4">CCBAU 23252</strain>
    </source>
</reference>
<reference evidence="2" key="3">
    <citation type="submission" date="2018-11" db="EMBL/GenBank/DDBJ databases">
        <authorList>
            <person name="Huo Y."/>
        </authorList>
    </citation>
    <scope>NUCLEOTIDE SEQUENCE</scope>
    <source>
        <strain evidence="2">CCBAU 23252</strain>
    </source>
</reference>
<dbReference type="Proteomes" id="UP000273611">
    <property type="component" value="Unassembled WGS sequence"/>
</dbReference>
<dbReference type="AlphaFoldDB" id="A0A432NFP6"/>
<dbReference type="GeneID" id="75219664"/>
<evidence type="ECO:0000313" key="2">
    <source>
        <dbReference type="EMBL" id="RUL98468.1"/>
    </source>
</evidence>
<reference evidence="1 3" key="2">
    <citation type="submission" date="2017-09" db="EMBL/GenBank/DDBJ databases">
        <title>Comparative genomics of rhizobia isolated from Phaseolus vulgaris in China.</title>
        <authorList>
            <person name="Tong W."/>
        </authorList>
    </citation>
    <scope>NUCLEOTIDE SEQUENCE [LARGE SCALE GENOMIC DNA]</scope>
    <source>
        <strain evidence="1 3">Y27</strain>
    </source>
</reference>
<dbReference type="Proteomes" id="UP000219972">
    <property type="component" value="Unassembled WGS sequence"/>
</dbReference>
<dbReference type="RefSeq" id="WP_047615663.1">
    <property type="nucleotide sequence ID" value="NZ_BMFI01000012.1"/>
</dbReference>
<sequence>MFDKEEHKEAGMIPLSGPCGTCWDLAQNRKDQAEFLKHATQNCAAILRDMRKNKGLKAQGANLKDRDAF</sequence>
<evidence type="ECO:0000313" key="1">
    <source>
        <dbReference type="EMBL" id="PDS49942.1"/>
    </source>
</evidence>
<dbReference type="EMBL" id="RIBW01000013">
    <property type="protein sequence ID" value="RUL98468.1"/>
    <property type="molecule type" value="Genomic_DNA"/>
</dbReference>
<proteinExistence type="predicted"/>
<evidence type="ECO:0000313" key="3">
    <source>
        <dbReference type="Proteomes" id="UP000219972"/>
    </source>
</evidence>
<organism evidence="2 4">
    <name type="scientific">Rhizobium anhuiense</name>
    <dbReference type="NCBI Taxonomy" id="1184720"/>
    <lineage>
        <taxon>Bacteria</taxon>
        <taxon>Pseudomonadati</taxon>
        <taxon>Pseudomonadota</taxon>
        <taxon>Alphaproteobacteria</taxon>
        <taxon>Hyphomicrobiales</taxon>
        <taxon>Rhizobiaceae</taxon>
        <taxon>Rhizobium/Agrobacterium group</taxon>
        <taxon>Rhizobium</taxon>
    </lineage>
</organism>
<comment type="caution">
    <text evidence="2">The sequence shown here is derived from an EMBL/GenBank/DDBJ whole genome shotgun (WGS) entry which is preliminary data.</text>
</comment>
<protein>
    <submittedName>
        <fullName evidence="2">Uncharacterized protein</fullName>
    </submittedName>
</protein>
<gene>
    <name evidence="1" type="ORF">CO662_20810</name>
    <name evidence="2" type="ORF">EEQ99_23580</name>
</gene>
<keyword evidence="3" id="KW-1185">Reference proteome</keyword>
<evidence type="ECO:0000313" key="4">
    <source>
        <dbReference type="Proteomes" id="UP000273611"/>
    </source>
</evidence>
<accession>A0A432NFP6</accession>
<dbReference type="EMBL" id="NWSL01000013">
    <property type="protein sequence ID" value="PDS49942.1"/>
    <property type="molecule type" value="Genomic_DNA"/>
</dbReference>